<keyword evidence="6 12" id="KW-0547">Nucleotide-binding</keyword>
<dbReference type="Pfam" id="PF02463">
    <property type="entry name" value="SMC_N"/>
    <property type="match status" value="1"/>
</dbReference>
<keyword evidence="9 12" id="KW-0238">DNA-binding</keyword>
<evidence type="ECO:0000256" key="1">
    <source>
        <dbReference type="ARBA" id="ARBA00004496"/>
    </source>
</evidence>
<evidence type="ECO:0000256" key="7">
    <source>
        <dbReference type="ARBA" id="ARBA00022763"/>
    </source>
</evidence>
<dbReference type="GeneID" id="78289213"/>
<evidence type="ECO:0000259" key="14">
    <source>
        <dbReference type="Pfam" id="PF02463"/>
    </source>
</evidence>
<dbReference type="PROSITE" id="PS00617">
    <property type="entry name" value="RECF_1"/>
    <property type="match status" value="1"/>
</dbReference>
<keyword evidence="8 12" id="KW-0067">ATP-binding</keyword>
<comment type="function">
    <text evidence="12 13">The RecF protein is involved in DNA metabolism; it is required for DNA replication and normal SOS inducibility. RecF binds preferentially to single-stranded, linear DNA. It also seems to bind ATP.</text>
</comment>
<keyword evidence="5 12" id="KW-0235">DNA replication</keyword>
<dbReference type="GO" id="GO:0000731">
    <property type="term" value="P:DNA synthesis involved in DNA repair"/>
    <property type="evidence" value="ECO:0007669"/>
    <property type="project" value="TreeGrafter"/>
</dbReference>
<evidence type="ECO:0000313" key="15">
    <source>
        <dbReference type="EMBL" id="SET76019.1"/>
    </source>
</evidence>
<evidence type="ECO:0000256" key="9">
    <source>
        <dbReference type="ARBA" id="ARBA00023125"/>
    </source>
</evidence>
<dbReference type="PANTHER" id="PTHR32182:SF0">
    <property type="entry name" value="DNA REPLICATION AND REPAIR PROTEIN RECF"/>
    <property type="match status" value="1"/>
</dbReference>
<dbReference type="InterPro" id="IPR027417">
    <property type="entry name" value="P-loop_NTPase"/>
</dbReference>
<accession>A0A1I0H056</accession>
<evidence type="ECO:0000313" key="16">
    <source>
        <dbReference type="Proteomes" id="UP000198558"/>
    </source>
</evidence>
<dbReference type="GO" id="GO:0006302">
    <property type="term" value="P:double-strand break repair"/>
    <property type="evidence" value="ECO:0007669"/>
    <property type="project" value="TreeGrafter"/>
</dbReference>
<dbReference type="InterPro" id="IPR042174">
    <property type="entry name" value="RecF_2"/>
</dbReference>
<keyword evidence="10 12" id="KW-0234">DNA repair</keyword>
<name>A0A1I0H056_9FIRM</name>
<evidence type="ECO:0000256" key="11">
    <source>
        <dbReference type="ARBA" id="ARBA00023236"/>
    </source>
</evidence>
<evidence type="ECO:0000256" key="12">
    <source>
        <dbReference type="HAMAP-Rule" id="MF_00365"/>
    </source>
</evidence>
<keyword evidence="7 12" id="KW-0227">DNA damage</keyword>
<comment type="subcellular location">
    <subcellularLocation>
        <location evidence="1 12 13">Cytoplasm</location>
    </subcellularLocation>
</comment>
<dbReference type="OrthoDB" id="9803889at2"/>
<dbReference type="AlphaFoldDB" id="A0A1I0H056"/>
<dbReference type="Gene3D" id="3.40.50.300">
    <property type="entry name" value="P-loop containing nucleotide triphosphate hydrolases"/>
    <property type="match status" value="1"/>
</dbReference>
<evidence type="ECO:0000256" key="3">
    <source>
        <dbReference type="ARBA" id="ARBA00020170"/>
    </source>
</evidence>
<dbReference type="Gene3D" id="1.20.1050.90">
    <property type="entry name" value="RecF/RecN/SMC, N-terminal domain"/>
    <property type="match status" value="1"/>
</dbReference>
<evidence type="ECO:0000256" key="8">
    <source>
        <dbReference type="ARBA" id="ARBA00022840"/>
    </source>
</evidence>
<dbReference type="NCBIfam" id="TIGR00611">
    <property type="entry name" value="recf"/>
    <property type="match status" value="1"/>
</dbReference>
<dbReference type="GO" id="GO:0005524">
    <property type="term" value="F:ATP binding"/>
    <property type="evidence" value="ECO:0007669"/>
    <property type="project" value="UniProtKB-UniRule"/>
</dbReference>
<dbReference type="GO" id="GO:0006260">
    <property type="term" value="P:DNA replication"/>
    <property type="evidence" value="ECO:0007669"/>
    <property type="project" value="UniProtKB-UniRule"/>
</dbReference>
<evidence type="ECO:0000256" key="6">
    <source>
        <dbReference type="ARBA" id="ARBA00022741"/>
    </source>
</evidence>
<reference evidence="16" key="1">
    <citation type="submission" date="2016-10" db="EMBL/GenBank/DDBJ databases">
        <authorList>
            <person name="Varghese N."/>
            <person name="Submissions S."/>
        </authorList>
    </citation>
    <scope>NUCLEOTIDE SEQUENCE [LARGE SCALE GENOMIC DNA]</scope>
    <source>
        <strain evidence="16">DSM 1551</strain>
    </source>
</reference>
<evidence type="ECO:0000256" key="4">
    <source>
        <dbReference type="ARBA" id="ARBA00022490"/>
    </source>
</evidence>
<evidence type="ECO:0000256" key="5">
    <source>
        <dbReference type="ARBA" id="ARBA00022705"/>
    </source>
</evidence>
<keyword evidence="11 12" id="KW-0742">SOS response</keyword>
<gene>
    <name evidence="12" type="primary">recF</name>
    <name evidence="15" type="ORF">SAMN04489758_1383</name>
</gene>
<dbReference type="GO" id="GO:0003697">
    <property type="term" value="F:single-stranded DNA binding"/>
    <property type="evidence" value="ECO:0007669"/>
    <property type="project" value="UniProtKB-UniRule"/>
</dbReference>
<evidence type="ECO:0000256" key="13">
    <source>
        <dbReference type="RuleBase" id="RU000578"/>
    </source>
</evidence>
<comment type="similarity">
    <text evidence="2 12 13">Belongs to the RecF family.</text>
</comment>
<dbReference type="HAMAP" id="MF_00365">
    <property type="entry name" value="RecF"/>
    <property type="match status" value="1"/>
</dbReference>
<dbReference type="PANTHER" id="PTHR32182">
    <property type="entry name" value="DNA REPLICATION AND REPAIR PROTEIN RECF"/>
    <property type="match status" value="1"/>
</dbReference>
<proteinExistence type="inferred from homology"/>
<dbReference type="GO" id="GO:0009432">
    <property type="term" value="P:SOS response"/>
    <property type="evidence" value="ECO:0007669"/>
    <property type="project" value="UniProtKB-UniRule"/>
</dbReference>
<feature type="domain" description="RecF/RecN/SMC N-terminal" evidence="14">
    <location>
        <begin position="3"/>
        <end position="354"/>
    </location>
</feature>
<dbReference type="SUPFAM" id="SSF52540">
    <property type="entry name" value="P-loop containing nucleoside triphosphate hydrolases"/>
    <property type="match status" value="1"/>
</dbReference>
<feature type="binding site" evidence="12">
    <location>
        <begin position="30"/>
        <end position="37"/>
    </location>
    <ligand>
        <name>ATP</name>
        <dbReference type="ChEBI" id="CHEBI:30616"/>
    </ligand>
</feature>
<dbReference type="RefSeq" id="WP_092355885.1">
    <property type="nucleotide sequence ID" value="NZ_FOIN01000038.1"/>
</dbReference>
<dbReference type="InterPro" id="IPR001238">
    <property type="entry name" value="DNA-binding_RecF"/>
</dbReference>
<dbReference type="PROSITE" id="PS00618">
    <property type="entry name" value="RECF_2"/>
    <property type="match status" value="1"/>
</dbReference>
<dbReference type="EMBL" id="FOIN01000038">
    <property type="protein sequence ID" value="SET76019.1"/>
    <property type="molecule type" value="Genomic_DNA"/>
</dbReference>
<keyword evidence="16" id="KW-1185">Reference proteome</keyword>
<sequence length="365" mass="42627">MIVKSLSLSNFRNYNRLFIEFNQDINILIGDNGQGKTNLIEAIYLLSVGKSFKTHIIKQMIMFDYDFAKVKGEVISNNKKRYLEIILGNDFKRAKIDDQDIYKISEYVGLLNVVVFIPDDLYLVKGGPRNRRRFVDLELSKISPIYVFNLSKYNNLLKERNKYLKVLNKKNINSDEYLEVLDEQLAKLQVELIKKRINFINKLGEKVKLIYQMISKKDDEIIDLCYLCFLKNEINYENILSMYKKNHQRDIRYMQTHIGIHKDDLGIYMNGNIADLFASQGQQRTIVLAMKVALIELIKDEIGEYPVLLLDDVLSELDETRKNMLLDILNQKIQTFITTTSIDGINHQIVEKAKKIYIKSGKEVT</sequence>
<dbReference type="InterPro" id="IPR018078">
    <property type="entry name" value="DNA-binding_RecF_CS"/>
</dbReference>
<keyword evidence="4 12" id="KW-0963">Cytoplasm</keyword>
<evidence type="ECO:0000256" key="2">
    <source>
        <dbReference type="ARBA" id="ARBA00008016"/>
    </source>
</evidence>
<evidence type="ECO:0000256" key="10">
    <source>
        <dbReference type="ARBA" id="ARBA00023204"/>
    </source>
</evidence>
<dbReference type="Proteomes" id="UP000198558">
    <property type="component" value="Unassembled WGS sequence"/>
</dbReference>
<dbReference type="GO" id="GO:0005737">
    <property type="term" value="C:cytoplasm"/>
    <property type="evidence" value="ECO:0007669"/>
    <property type="project" value="UniProtKB-SubCell"/>
</dbReference>
<dbReference type="InterPro" id="IPR003395">
    <property type="entry name" value="RecF/RecN/SMC_N"/>
</dbReference>
<protein>
    <recommendedName>
        <fullName evidence="3 12">DNA replication and repair protein RecF</fullName>
    </recommendedName>
</protein>
<organism evidence="15 16">
    <name type="scientific">Thomasclavelia cocleata</name>
    <dbReference type="NCBI Taxonomy" id="69824"/>
    <lineage>
        <taxon>Bacteria</taxon>
        <taxon>Bacillati</taxon>
        <taxon>Bacillota</taxon>
        <taxon>Erysipelotrichia</taxon>
        <taxon>Erysipelotrichales</taxon>
        <taxon>Coprobacillaceae</taxon>
        <taxon>Thomasclavelia</taxon>
    </lineage>
</organism>